<accession>A0A7D5LE01</accession>
<dbReference type="OrthoDB" id="28569at2157"/>
<dbReference type="Pfam" id="PF01938">
    <property type="entry name" value="TRAM"/>
    <property type="match status" value="1"/>
</dbReference>
<dbReference type="RefSeq" id="WP_179270876.1">
    <property type="nucleotide sequence ID" value="NZ_CP058580.1"/>
</dbReference>
<feature type="compositionally biased region" description="Gly residues" evidence="1">
    <location>
        <begin position="55"/>
        <end position="76"/>
    </location>
</feature>
<evidence type="ECO:0000313" key="3">
    <source>
        <dbReference type="EMBL" id="QLG64294.1"/>
    </source>
</evidence>
<dbReference type="InterPro" id="IPR002792">
    <property type="entry name" value="TRAM_dom"/>
</dbReference>
<dbReference type="InterPro" id="IPR012340">
    <property type="entry name" value="NA-bd_OB-fold"/>
</dbReference>
<proteinExistence type="predicted"/>
<name>A0A7D5LE01_9EURY</name>
<dbReference type="AlphaFoldDB" id="A0A7D5LE01"/>
<keyword evidence="3" id="KW-0614">Plasmid</keyword>
<dbReference type="KEGG" id="halu:HUG12_21170"/>
<feature type="region of interest" description="Disordered" evidence="1">
    <location>
        <begin position="51"/>
        <end position="111"/>
    </location>
</feature>
<geneLocation type="plasmid" evidence="3 4">
    <name>unnamed1</name>
</geneLocation>
<feature type="domain" description="TRAM" evidence="2">
    <location>
        <begin position="104"/>
        <end position="163"/>
    </location>
</feature>
<reference evidence="3 4" key="1">
    <citation type="submission" date="2020-06" db="EMBL/GenBank/DDBJ databases">
        <title>NJ-3-1, isolated from saline soil.</title>
        <authorList>
            <person name="Cui H.L."/>
            <person name="Shi X."/>
        </authorList>
    </citation>
    <scope>NUCLEOTIDE SEQUENCE [LARGE SCALE GENOMIC DNA]</scope>
    <source>
        <strain evidence="3 4">NJ-3-1</strain>
        <plasmid evidence="3 4">unnamed1</plasmid>
    </source>
</reference>
<sequence length="169" mass="17772">MDVSEEIRCLFAARVEERRDSFVVEVPKREVEIGDVEVGEVYRVPLLAARDASGAGSGGDAAGGEPGRTSAGGDGSNSGRTAEWSAGRDSGRGAGRSGGAPDQPVEVGERRTVEIEDIGEQGDGIARVDRGFVVIVPDTEVSERVTIEITDVGGTVGFGEVVERKDYYE</sequence>
<dbReference type="EMBL" id="CP058580">
    <property type="protein sequence ID" value="QLG64294.1"/>
    <property type="molecule type" value="Genomic_DNA"/>
</dbReference>
<dbReference type="Gene3D" id="2.40.50.140">
    <property type="entry name" value="Nucleic acid-binding proteins"/>
    <property type="match status" value="1"/>
</dbReference>
<evidence type="ECO:0000256" key="1">
    <source>
        <dbReference type="SAM" id="MobiDB-lite"/>
    </source>
</evidence>
<evidence type="ECO:0000259" key="2">
    <source>
        <dbReference type="PROSITE" id="PS50926"/>
    </source>
</evidence>
<dbReference type="PROSITE" id="PS50926">
    <property type="entry name" value="TRAM"/>
    <property type="match status" value="1"/>
</dbReference>
<dbReference type="GeneID" id="56040027"/>
<dbReference type="Proteomes" id="UP000509626">
    <property type="component" value="Plasmid unnamed1"/>
</dbReference>
<keyword evidence="4" id="KW-1185">Reference proteome</keyword>
<gene>
    <name evidence="3" type="ORF">HUG12_21170</name>
</gene>
<dbReference type="SUPFAM" id="SSF50249">
    <property type="entry name" value="Nucleic acid-binding proteins"/>
    <property type="match status" value="1"/>
</dbReference>
<protein>
    <submittedName>
        <fullName evidence="3">TRAM domain-containing protein</fullName>
    </submittedName>
</protein>
<evidence type="ECO:0000313" key="4">
    <source>
        <dbReference type="Proteomes" id="UP000509626"/>
    </source>
</evidence>
<organism evidence="3 4">
    <name type="scientific">Halorarum salinum</name>
    <dbReference type="NCBI Taxonomy" id="2743089"/>
    <lineage>
        <taxon>Archaea</taxon>
        <taxon>Methanobacteriati</taxon>
        <taxon>Methanobacteriota</taxon>
        <taxon>Stenosarchaea group</taxon>
        <taxon>Halobacteria</taxon>
        <taxon>Halobacteriales</taxon>
        <taxon>Haloferacaceae</taxon>
        <taxon>Halorarum</taxon>
    </lineage>
</organism>